<dbReference type="InterPro" id="IPR036097">
    <property type="entry name" value="HisK_dim/P_sf"/>
</dbReference>
<comment type="caution">
    <text evidence="3">The sequence shown here is derived from an EMBL/GenBank/DDBJ whole genome shotgun (WGS) entry which is preliminary data.</text>
</comment>
<dbReference type="OrthoDB" id="9795133at2"/>
<reference evidence="3 4" key="1">
    <citation type="submission" date="2019-06" db="EMBL/GenBank/DDBJ databases">
        <authorList>
            <person name="Jiang L."/>
        </authorList>
    </citation>
    <scope>NUCLEOTIDE SEQUENCE [LARGE SCALE GENOMIC DNA]</scope>
    <source>
        <strain evidence="3 4">YIM 48858</strain>
    </source>
</reference>
<dbReference type="SUPFAM" id="SSF47384">
    <property type="entry name" value="Homodimeric domain of signal transducing histidine kinase"/>
    <property type="match status" value="1"/>
</dbReference>
<dbReference type="EC" id="2.7.13.3" evidence="2"/>
<sequence>MRMEEPHGDRSPLRRPEHMEVRLGPAEFSGLTGIASTVRLDLGELAMATETRGLLNVFLSLFRGHARQGIRPPSFLVAPGGRPLGVGRSTYPRAAVCFSACVTSARDRGRPPPRTRPTRLGRPATVSAALAVVLALHGTVALEVSAQGADTLKRVLIVHSNDSTLPATRETAEGMQRALSGSKVPLEVYTEYLDRGRFSSEEYGALLSQFFAEKYFGVPLDVIIAQGPGSLSFVLGARNLFAPGTPMVAGAVTESGLAGLDLPEDVSLLVSQFDLQRTVDFAIEMQPDASRIVVLTGSAPFDERWEATAREVLGEVYEGRPVSHMTDLTIAGFRDAAAALDRDTVLVFLTVFADAGGAKLVPLDVAAQIAEVAGAPMYSVYSTPIGVGAVGGYVETFGAIGERTVELALRVIEDPDAAPLRVENTSEPVVDWRALRRWGIDEGLLPEQTRILFYEPGLWERYWLEILAVSSVIVLQSSTIVGLILSERRRRLVSAELAEGRVELVRLSRRQQLGQLTGAIAHELNQPLTAILANAETGLRLMRRTRPTWTRSGRS</sequence>
<dbReference type="InterPro" id="IPR003661">
    <property type="entry name" value="HisK_dim/P_dom"/>
</dbReference>
<keyword evidence="4" id="KW-1185">Reference proteome</keyword>
<proteinExistence type="predicted"/>
<dbReference type="Gene3D" id="1.10.287.130">
    <property type="match status" value="1"/>
</dbReference>
<accession>A0A5C4NB14</accession>
<evidence type="ECO:0000313" key="3">
    <source>
        <dbReference type="EMBL" id="TNC66563.1"/>
    </source>
</evidence>
<dbReference type="GO" id="GO:0000155">
    <property type="term" value="F:phosphorelay sensor kinase activity"/>
    <property type="evidence" value="ECO:0007669"/>
    <property type="project" value="InterPro"/>
</dbReference>
<dbReference type="CDD" id="cd00082">
    <property type="entry name" value="HisKA"/>
    <property type="match status" value="1"/>
</dbReference>
<protein>
    <recommendedName>
        <fullName evidence="2">histidine kinase</fullName>
        <ecNumber evidence="2">2.7.13.3</ecNumber>
    </recommendedName>
</protein>
<evidence type="ECO:0000256" key="2">
    <source>
        <dbReference type="ARBA" id="ARBA00012438"/>
    </source>
</evidence>
<organism evidence="3 4">
    <name type="scientific">Rubellimicrobium roseum</name>
    <dbReference type="NCBI Taxonomy" id="687525"/>
    <lineage>
        <taxon>Bacteria</taxon>
        <taxon>Pseudomonadati</taxon>
        <taxon>Pseudomonadota</taxon>
        <taxon>Alphaproteobacteria</taxon>
        <taxon>Rhodobacterales</taxon>
        <taxon>Roseobacteraceae</taxon>
        <taxon>Rubellimicrobium</taxon>
    </lineage>
</organism>
<dbReference type="AlphaFoldDB" id="A0A5C4NB14"/>
<gene>
    <name evidence="3" type="ORF">FHG71_16385</name>
</gene>
<dbReference type="Proteomes" id="UP000305709">
    <property type="component" value="Unassembled WGS sequence"/>
</dbReference>
<name>A0A5C4NB14_9RHOB</name>
<evidence type="ECO:0000256" key="1">
    <source>
        <dbReference type="ARBA" id="ARBA00000085"/>
    </source>
</evidence>
<dbReference type="EMBL" id="VDFV01000032">
    <property type="protein sequence ID" value="TNC66563.1"/>
    <property type="molecule type" value="Genomic_DNA"/>
</dbReference>
<evidence type="ECO:0000313" key="4">
    <source>
        <dbReference type="Proteomes" id="UP000305709"/>
    </source>
</evidence>
<comment type="catalytic activity">
    <reaction evidence="1">
        <text>ATP + protein L-histidine = ADP + protein N-phospho-L-histidine.</text>
        <dbReference type="EC" id="2.7.13.3"/>
    </reaction>
</comment>